<dbReference type="Proteomes" id="UP000035287">
    <property type="component" value="Chromosome"/>
</dbReference>
<evidence type="ECO:0000256" key="2">
    <source>
        <dbReference type="ARBA" id="ARBA00009853"/>
    </source>
</evidence>
<keyword evidence="3" id="KW-0812">Transmembrane</keyword>
<dbReference type="EMBL" id="CP011770">
    <property type="protein sequence ID" value="AKM10165.1"/>
    <property type="molecule type" value="Genomic_DNA"/>
</dbReference>
<reference evidence="7 8" key="1">
    <citation type="submission" date="2015-06" db="EMBL/GenBank/DDBJ databases">
        <authorList>
            <person name="Zeng Y."/>
            <person name="Huang Y."/>
        </authorList>
    </citation>
    <scope>NUCLEOTIDE SEQUENCE [LARGE SCALE GENOMIC DNA]</scope>
    <source>
        <strain evidence="7 8">PQ-2</strain>
    </source>
</reference>
<comment type="similarity">
    <text evidence="2">Belongs to the drug/metabolite transporter (DMT) superfamily. 10 TMS drug/metabolite exporter (DME) (TC 2.A.7.3) family.</text>
</comment>
<dbReference type="AlphaFoldDB" id="A0A0G3XF74"/>
<dbReference type="GO" id="GO:0016020">
    <property type="term" value="C:membrane"/>
    <property type="evidence" value="ECO:0007669"/>
    <property type="project" value="UniProtKB-SubCell"/>
</dbReference>
<keyword evidence="8" id="KW-1185">Reference proteome</keyword>
<sequence>MASGANIAVEGPRQRPLLALVFRLGSALALATMFMLVKLSHQEGVHITQILFARQVLVIPIFLGWLAWRGQLSVMRSDRLGSHGVRAVYGTIGMVFNFGAPILLPLAVATTLGFTAPIFAVLLSFFVLREHVGHWRWSATLLGFAGILIVIDPRGSTIPLTGALVGIGAAFMVALISIQIRDMTRTEHPIAIVTWFAIFSSPVLFIASLFGDWHISFDQVLLLIGIAVFGSIGQLLIALSLRMGQVSSVIVMDYSMLVWATLYGWTIFDSLPSATLWLGAPLVILAGTIIVWRESVLAKQRNSELAI</sequence>
<feature type="domain" description="EamA" evidence="6">
    <location>
        <begin position="19"/>
        <end position="151"/>
    </location>
</feature>
<keyword evidence="5" id="KW-0472">Membrane</keyword>
<organism evidence="7 8">
    <name type="scientific">Croceicoccus naphthovorans</name>
    <dbReference type="NCBI Taxonomy" id="1348774"/>
    <lineage>
        <taxon>Bacteria</taxon>
        <taxon>Pseudomonadati</taxon>
        <taxon>Pseudomonadota</taxon>
        <taxon>Alphaproteobacteria</taxon>
        <taxon>Sphingomonadales</taxon>
        <taxon>Erythrobacteraceae</taxon>
        <taxon>Croceicoccus</taxon>
    </lineage>
</organism>
<proteinExistence type="inferred from homology"/>
<feature type="domain" description="EamA" evidence="6">
    <location>
        <begin position="161"/>
        <end position="291"/>
    </location>
</feature>
<dbReference type="InterPro" id="IPR037185">
    <property type="entry name" value="EmrE-like"/>
</dbReference>
<name>A0A0G3XF74_9SPHN</name>
<dbReference type="PANTHER" id="PTHR22911">
    <property type="entry name" value="ACYL-MALONYL CONDENSING ENZYME-RELATED"/>
    <property type="match status" value="1"/>
</dbReference>
<evidence type="ECO:0000256" key="4">
    <source>
        <dbReference type="ARBA" id="ARBA00022989"/>
    </source>
</evidence>
<dbReference type="InterPro" id="IPR000620">
    <property type="entry name" value="EamA_dom"/>
</dbReference>
<keyword evidence="4" id="KW-1133">Transmembrane helix</keyword>
<evidence type="ECO:0000313" key="8">
    <source>
        <dbReference type="Proteomes" id="UP000035287"/>
    </source>
</evidence>
<dbReference type="PATRIC" id="fig|1348774.3.peg.2007"/>
<protein>
    <recommendedName>
        <fullName evidence="6">EamA domain-containing protein</fullName>
    </recommendedName>
</protein>
<evidence type="ECO:0000313" key="7">
    <source>
        <dbReference type="EMBL" id="AKM10165.1"/>
    </source>
</evidence>
<dbReference type="RefSeq" id="WP_047820838.1">
    <property type="nucleotide sequence ID" value="NZ_CP011770.1"/>
</dbReference>
<accession>A0A0G3XF74</accession>
<dbReference type="PANTHER" id="PTHR22911:SF6">
    <property type="entry name" value="SOLUTE CARRIER FAMILY 35 MEMBER G1"/>
    <property type="match status" value="1"/>
</dbReference>
<dbReference type="STRING" id="1348774.AB433_09570"/>
<evidence type="ECO:0000256" key="1">
    <source>
        <dbReference type="ARBA" id="ARBA00004141"/>
    </source>
</evidence>
<evidence type="ECO:0000256" key="3">
    <source>
        <dbReference type="ARBA" id="ARBA00022692"/>
    </source>
</evidence>
<dbReference type="SUPFAM" id="SSF103481">
    <property type="entry name" value="Multidrug resistance efflux transporter EmrE"/>
    <property type="match status" value="2"/>
</dbReference>
<dbReference type="KEGG" id="cna:AB433_09570"/>
<evidence type="ECO:0000256" key="5">
    <source>
        <dbReference type="ARBA" id="ARBA00023136"/>
    </source>
</evidence>
<dbReference type="Pfam" id="PF00892">
    <property type="entry name" value="EamA"/>
    <property type="match status" value="2"/>
</dbReference>
<evidence type="ECO:0000259" key="6">
    <source>
        <dbReference type="Pfam" id="PF00892"/>
    </source>
</evidence>
<comment type="subcellular location">
    <subcellularLocation>
        <location evidence="1">Membrane</location>
        <topology evidence="1">Multi-pass membrane protein</topology>
    </subcellularLocation>
</comment>
<gene>
    <name evidence="7" type="ORF">AB433_09570</name>
</gene>